<keyword evidence="3" id="KW-1185">Reference proteome</keyword>
<dbReference type="InterPro" id="IPR016181">
    <property type="entry name" value="Acyl_CoA_acyltransferase"/>
</dbReference>
<evidence type="ECO:0000313" key="2">
    <source>
        <dbReference type="EMBL" id="KAJ6445371.1"/>
    </source>
</evidence>
<dbReference type="SUPFAM" id="SSF55729">
    <property type="entry name" value="Acyl-CoA N-acyltransferases (Nat)"/>
    <property type="match status" value="1"/>
</dbReference>
<feature type="region of interest" description="Disordered" evidence="1">
    <location>
        <begin position="243"/>
        <end position="262"/>
    </location>
</feature>
<dbReference type="Gene3D" id="3.40.630.30">
    <property type="match status" value="1"/>
</dbReference>
<gene>
    <name evidence="2" type="ORF">O9K51_00130</name>
</gene>
<reference evidence="2" key="1">
    <citation type="submission" date="2023-01" db="EMBL/GenBank/DDBJ databases">
        <title>The growth and conidiation of Purpureocillium lavendulum are regulated by nitrogen source and histone H3K14 acetylation.</title>
        <authorList>
            <person name="Tang P."/>
            <person name="Han J."/>
            <person name="Zhang C."/>
            <person name="Tang P."/>
            <person name="Qi F."/>
            <person name="Zhang K."/>
            <person name="Liang L."/>
        </authorList>
    </citation>
    <scope>NUCLEOTIDE SEQUENCE</scope>
    <source>
        <strain evidence="2">YMF1.00683</strain>
    </source>
</reference>
<accession>A0AB34G3F7</accession>
<organism evidence="2 3">
    <name type="scientific">Purpureocillium lavendulum</name>
    <dbReference type="NCBI Taxonomy" id="1247861"/>
    <lineage>
        <taxon>Eukaryota</taxon>
        <taxon>Fungi</taxon>
        <taxon>Dikarya</taxon>
        <taxon>Ascomycota</taxon>
        <taxon>Pezizomycotina</taxon>
        <taxon>Sordariomycetes</taxon>
        <taxon>Hypocreomycetidae</taxon>
        <taxon>Hypocreales</taxon>
        <taxon>Ophiocordycipitaceae</taxon>
        <taxon>Purpureocillium</taxon>
    </lineage>
</organism>
<sequence length="350" mass="35813">MALDAAVLEAEIDAIFGLDRSTSPATLLAPDLHAVHALSSHSSFLALAAGHAASYPHLLTPSPPSSHSRPHAPPDHQPPSSITQLRVALGLGVECVAHGPSYVFPATFAATYTPHSWPLPPGVDLITSASSNGDGVGVAATALVRPGNWEPGEWADLTAGALGPWAMAVVAADADAALGAAGDWHVRDSDEVSSSSVTRMTPVSICFCARRTPSAAEAGIWTHPAHRGRRIAPAVVAAWAGLTQQESSSSSPSSPLPVTLPHLHDAVPSAEANGRRSHHNNSDGGSGGGGAEDDDDSGSSGNGRGRFTVFYSTSADNAASQAVARRLGLAPFARIWKLHARPVVDGARGG</sequence>
<dbReference type="Proteomes" id="UP001163105">
    <property type="component" value="Unassembled WGS sequence"/>
</dbReference>
<evidence type="ECO:0000256" key="1">
    <source>
        <dbReference type="SAM" id="MobiDB-lite"/>
    </source>
</evidence>
<dbReference type="AlphaFoldDB" id="A0AB34G3F7"/>
<protein>
    <submittedName>
        <fullName evidence="2">Acetyltransferase (GNAT) domain-containing protein</fullName>
    </submittedName>
</protein>
<feature type="region of interest" description="Disordered" evidence="1">
    <location>
        <begin position="270"/>
        <end position="302"/>
    </location>
</feature>
<evidence type="ECO:0000313" key="3">
    <source>
        <dbReference type="Proteomes" id="UP001163105"/>
    </source>
</evidence>
<name>A0AB34G3F7_9HYPO</name>
<proteinExistence type="predicted"/>
<dbReference type="EMBL" id="JAQHRD010000001">
    <property type="protein sequence ID" value="KAJ6445371.1"/>
    <property type="molecule type" value="Genomic_DNA"/>
</dbReference>
<comment type="caution">
    <text evidence="2">The sequence shown here is derived from an EMBL/GenBank/DDBJ whole genome shotgun (WGS) entry which is preliminary data.</text>
</comment>
<feature type="region of interest" description="Disordered" evidence="1">
    <location>
        <begin position="58"/>
        <end position="81"/>
    </location>
</feature>